<dbReference type="EMBL" id="UFQS01000022">
    <property type="protein sequence ID" value="SSW97602.1"/>
    <property type="molecule type" value="Genomic_DNA"/>
</dbReference>
<protein>
    <submittedName>
        <fullName evidence="2">CSON006020 protein</fullName>
    </submittedName>
</protein>
<gene>
    <name evidence="2" type="primary">CSON006020</name>
</gene>
<evidence type="ECO:0000313" key="3">
    <source>
        <dbReference type="EMBL" id="SSX17988.1"/>
    </source>
</evidence>
<name>A0A336K1B6_CULSO</name>
<reference evidence="2" key="1">
    <citation type="submission" date="2018-04" db="EMBL/GenBank/DDBJ databases">
        <authorList>
            <person name="Go L.Y."/>
            <person name="Mitchell J.A."/>
        </authorList>
    </citation>
    <scope>NUCLEOTIDE SEQUENCE</scope>
    <source>
        <tissue evidence="2">Whole organism</tissue>
    </source>
</reference>
<sequence length="356" mass="41345">MPSKADANSKISSNNLLKEIENDFKGFFSELSESKMNKIQLIKIIWPLKARKWKEKYLDSFFKYAWMAIIILLFILLAFYVDFITWNVAAVGRLSLKKLHSIWHWDEMYKAKCLIGKSKNVNDYAKGDYVEKNVLTYNDCAVCENIDKITRISNTTYSYLHDKFLLRGHPTIISDSHETWNESENFASYLLSLPGLTYSDPCELQTNLMLFKSSNLKTLLQLTADNIESDSDHWFIHFRNCDFEAVKASRAFIPKLYFYSPHLEPPYTSWLLMSQNYIHDRPKELSLLNMVIIEQLLGTLQITLEAKDLCLDVCGSHFIQINAGESLVFMSKLWKFKYVPSDNSLSVTVVTETHLM</sequence>
<feature type="transmembrane region" description="Helical" evidence="1">
    <location>
        <begin position="61"/>
        <end position="81"/>
    </location>
</feature>
<accession>A0A336K1B6</accession>
<organism evidence="2">
    <name type="scientific">Culicoides sonorensis</name>
    <name type="common">Biting midge</name>
    <dbReference type="NCBI Taxonomy" id="179676"/>
    <lineage>
        <taxon>Eukaryota</taxon>
        <taxon>Metazoa</taxon>
        <taxon>Ecdysozoa</taxon>
        <taxon>Arthropoda</taxon>
        <taxon>Hexapoda</taxon>
        <taxon>Insecta</taxon>
        <taxon>Pterygota</taxon>
        <taxon>Neoptera</taxon>
        <taxon>Endopterygota</taxon>
        <taxon>Diptera</taxon>
        <taxon>Nematocera</taxon>
        <taxon>Chironomoidea</taxon>
        <taxon>Ceratopogonidae</taxon>
        <taxon>Ceratopogoninae</taxon>
        <taxon>Culicoides</taxon>
        <taxon>Monoculicoides</taxon>
    </lineage>
</organism>
<dbReference type="EMBL" id="UFQT01000022">
    <property type="protein sequence ID" value="SSX17988.1"/>
    <property type="molecule type" value="Genomic_DNA"/>
</dbReference>
<keyword evidence="1" id="KW-1133">Transmembrane helix</keyword>
<keyword evidence="1" id="KW-0812">Transmembrane</keyword>
<dbReference type="VEuPathDB" id="VectorBase:CSON006020"/>
<keyword evidence="1" id="KW-0472">Membrane</keyword>
<dbReference type="AlphaFoldDB" id="A0A336K1B6"/>
<evidence type="ECO:0000313" key="2">
    <source>
        <dbReference type="EMBL" id="SSW97602.1"/>
    </source>
</evidence>
<dbReference type="OMA" id="ETLWENC"/>
<reference evidence="3" key="2">
    <citation type="submission" date="2018-07" db="EMBL/GenBank/DDBJ databases">
        <authorList>
            <person name="Quirk P.G."/>
            <person name="Krulwich T.A."/>
        </authorList>
    </citation>
    <scope>NUCLEOTIDE SEQUENCE</scope>
</reference>
<proteinExistence type="predicted"/>
<evidence type="ECO:0000256" key="1">
    <source>
        <dbReference type="SAM" id="Phobius"/>
    </source>
</evidence>